<reference evidence="1" key="1">
    <citation type="submission" date="2022-07" db="EMBL/GenBank/DDBJ databases">
        <title>Phylogenomic reconstructions and comparative analyses of Kickxellomycotina fungi.</title>
        <authorList>
            <person name="Reynolds N.K."/>
            <person name="Stajich J.E."/>
            <person name="Barry K."/>
            <person name="Grigoriev I.V."/>
            <person name="Crous P."/>
            <person name="Smith M.E."/>
        </authorList>
    </citation>
    <scope>NUCLEOTIDE SEQUENCE</scope>
    <source>
        <strain evidence="1">Benny 63K</strain>
    </source>
</reference>
<sequence length="713" mass="77732">MGRKKIKIQTIKDERNRQVTFLKRKAGLLKKAYELSVLCDCEIAVIIFSSQNKLVQYASTNMDKVLMRYTDFGEPNESLTNMQCATQFGDNDDDDFPNSAIGMDAGHHHGGNSVSAGTPGVSHNFGIVEGDAASAAEAQSPADTHRQRYQQQDSVASAAVTFGASGIASTNSAPGISPMQTGYVSHQQQAHYYQQQQHQQMVTMYSPALGEMDTSNTTTYYSPTAGYSHPTSNSANIYSQQRAIQQGGFAQPLSAYPYGISPRSQQPNSTILAPQQQQQQQQQQFAYAPPLMRNYQSYQTLGGYPQQQPAGVTAPLGPDAMSTQASGMYQAGQPYQPGQVLGRQLDAYRPRLTVPSASLANNPPVSTQYMVYRMPDGSTHAVDTAQQQQQELIMSQQGHQHDQLHTINEDEDEPYKRRGEEEMDEDQYINHEYGQDQNQDQDQTQEEHEQDQDAGEDEEDDDDDATSVEANFHISPSAAAAASAGDQSTPNSETTNSNSASSTGGRRPSTQLLQSRDIPDLRVEIPQKQQSRPRTDPGNPSTLLRRPASTTGRHNATTAPDAPSIRTGMPTTDAAHKSGVRGRRFPLAVNTTARTAAVSNEPGPQTAMLIEYVQSLPSPSSFQPIVYQQNENYSPMEFGTTPIVGPQQTSAFQWPLPPSSGNNVATAASRSSAAAAPHQPSPLKRNVTKESTASTPSEQNETNPPNKRLRTQL</sequence>
<gene>
    <name evidence="1" type="ORF">LPJ66_004936</name>
</gene>
<keyword evidence="2" id="KW-1185">Reference proteome</keyword>
<organism evidence="1 2">
    <name type="scientific">Kickxella alabastrina</name>
    <dbReference type="NCBI Taxonomy" id="61397"/>
    <lineage>
        <taxon>Eukaryota</taxon>
        <taxon>Fungi</taxon>
        <taxon>Fungi incertae sedis</taxon>
        <taxon>Zoopagomycota</taxon>
        <taxon>Kickxellomycotina</taxon>
        <taxon>Kickxellomycetes</taxon>
        <taxon>Kickxellales</taxon>
        <taxon>Kickxellaceae</taxon>
        <taxon>Kickxella</taxon>
    </lineage>
</organism>
<comment type="caution">
    <text evidence="1">The sequence shown here is derived from an EMBL/GenBank/DDBJ whole genome shotgun (WGS) entry which is preliminary data.</text>
</comment>
<accession>A0ACC1IGI4</accession>
<dbReference type="Proteomes" id="UP001150581">
    <property type="component" value="Unassembled WGS sequence"/>
</dbReference>
<protein>
    <submittedName>
        <fullName evidence="1">Uncharacterized protein</fullName>
    </submittedName>
</protein>
<proteinExistence type="predicted"/>
<evidence type="ECO:0000313" key="1">
    <source>
        <dbReference type="EMBL" id="KAJ1894852.1"/>
    </source>
</evidence>
<name>A0ACC1IGI4_9FUNG</name>
<dbReference type="EMBL" id="JANBPG010000638">
    <property type="protein sequence ID" value="KAJ1894852.1"/>
    <property type="molecule type" value="Genomic_DNA"/>
</dbReference>
<evidence type="ECO:0000313" key="2">
    <source>
        <dbReference type="Proteomes" id="UP001150581"/>
    </source>
</evidence>